<reference evidence="3 4" key="1">
    <citation type="journal article" date="2024" name="Nat. Commun.">
        <title>Phylogenomics reveals the evolutionary origins of lichenization in chlorophyte algae.</title>
        <authorList>
            <person name="Puginier C."/>
            <person name="Libourel C."/>
            <person name="Otte J."/>
            <person name="Skaloud P."/>
            <person name="Haon M."/>
            <person name="Grisel S."/>
            <person name="Petersen M."/>
            <person name="Berrin J.G."/>
            <person name="Delaux P.M."/>
            <person name="Dal Grande F."/>
            <person name="Keller J."/>
        </authorList>
    </citation>
    <scope>NUCLEOTIDE SEQUENCE [LARGE SCALE GENOMIC DNA]</scope>
    <source>
        <strain evidence="3 4">SAG 2043</strain>
    </source>
</reference>
<proteinExistence type="predicted"/>
<name>A0AAW1PUA9_9CHLO</name>
<dbReference type="EMBL" id="JALJOR010000009">
    <property type="protein sequence ID" value="KAK9811542.1"/>
    <property type="molecule type" value="Genomic_DNA"/>
</dbReference>
<feature type="domain" description="MHD" evidence="2">
    <location>
        <begin position="498"/>
        <end position="750"/>
    </location>
</feature>
<evidence type="ECO:0000259" key="2">
    <source>
        <dbReference type="PROSITE" id="PS51072"/>
    </source>
</evidence>
<dbReference type="Proteomes" id="UP001489004">
    <property type="component" value="Unassembled WGS sequence"/>
</dbReference>
<protein>
    <recommendedName>
        <fullName evidence="2">MHD domain-containing protein</fullName>
    </recommendedName>
</protein>
<comment type="caution">
    <text evidence="3">The sequence shown here is derived from an EMBL/GenBank/DDBJ whole genome shotgun (WGS) entry which is preliminary data.</text>
</comment>
<feature type="compositionally biased region" description="Polar residues" evidence="1">
    <location>
        <begin position="193"/>
        <end position="205"/>
    </location>
</feature>
<dbReference type="PROSITE" id="PS51072">
    <property type="entry name" value="MHD"/>
    <property type="match status" value="1"/>
</dbReference>
<evidence type="ECO:0000313" key="4">
    <source>
        <dbReference type="Proteomes" id="UP001489004"/>
    </source>
</evidence>
<accession>A0AAW1PUA9</accession>
<dbReference type="AlphaFoldDB" id="A0AAW1PUA9"/>
<feature type="region of interest" description="Disordered" evidence="1">
    <location>
        <begin position="237"/>
        <end position="264"/>
    </location>
</feature>
<dbReference type="PANTHER" id="PTHR37769:SF1">
    <property type="entry name" value="OS08G0243900 PROTEIN"/>
    <property type="match status" value="1"/>
</dbReference>
<gene>
    <name evidence="3" type="ORF">WJX72_005642</name>
</gene>
<keyword evidence="4" id="KW-1185">Reference proteome</keyword>
<dbReference type="PANTHER" id="PTHR37769">
    <property type="entry name" value="OS08G0243900 PROTEIN"/>
    <property type="match status" value="1"/>
</dbReference>
<dbReference type="InterPro" id="IPR028565">
    <property type="entry name" value="MHD"/>
</dbReference>
<organism evidence="3 4">
    <name type="scientific">[Myrmecia] bisecta</name>
    <dbReference type="NCBI Taxonomy" id="41462"/>
    <lineage>
        <taxon>Eukaryota</taxon>
        <taxon>Viridiplantae</taxon>
        <taxon>Chlorophyta</taxon>
        <taxon>core chlorophytes</taxon>
        <taxon>Trebouxiophyceae</taxon>
        <taxon>Trebouxiales</taxon>
        <taxon>Trebouxiaceae</taxon>
        <taxon>Myrmecia</taxon>
    </lineage>
</organism>
<sequence length="750" mass="76784">MVAGLGLALVLRTKGGSNFLIQTRGITAKTANEASREVATVLSGFTSAQGEGDMDGSGDNPPGFTYGEVLVQSGRLRVVYRLVNTVYVMAVAAPAANVFFCMQVVEAVTRMLVMASKGVEVTPDKVTKRYPEVYMATGALMANGGTDIYKTMAEAEAAVASIAPDSARAKTLGGQVRKSITALGKSKSGSSKEPSTLPSADNSVAAHSTINNRKLAEEVDPLNAVSFTLPPEALETRQMASPDNRQRQAPGRPPLPQGVAMPSPIGRTVTPGGLEDMLAGMGAIKQPQAANDDPFGGQPADLFGAQATGDPFGGQSFNSFGSTGPSGQPPPFDAFGGQQSAGDPFVQGSGYPSPVAIPSPAPTASSFGTPGGPGGGFADFGFATPSAGLSVGTNANSGWAGFDSPQPTMPSPETPASGLVHTSFTPAMAMVADAGWAAFGSVAQSPEQQWKAFGQSPAGTEPAARQAVPEASAVQPATAADERAVEEGEGLKLVELWRAAFLGDQLVRAGTYGQVLGSGSLPHSQAKAAFRLRPPPKGPRILSAGLRCALLDRQVAQRAQTHGTFIAHVGRAPQGQMPFLKYHLPAVACLPPILLRVSCVFSLASVASQQSLLVVVQYTVNPSLPGPLEAAVLDLDVPKACGNPGKVSPKASWAPGQRRMRWDVGALEPGTSGAVRVAFTADSSGDKLAAAGVFGGVSSAATQDISAKLHFHGTPGASLSGILLESGSEADSLQLSQAAFHAQVVAQPAR</sequence>
<evidence type="ECO:0000313" key="3">
    <source>
        <dbReference type="EMBL" id="KAK9811542.1"/>
    </source>
</evidence>
<feature type="region of interest" description="Disordered" evidence="1">
    <location>
        <begin position="183"/>
        <end position="205"/>
    </location>
</feature>
<evidence type="ECO:0000256" key="1">
    <source>
        <dbReference type="SAM" id="MobiDB-lite"/>
    </source>
</evidence>